<evidence type="ECO:0000313" key="14">
    <source>
        <dbReference type="Proteomes" id="UP000092683"/>
    </source>
</evidence>
<evidence type="ECO:0000256" key="9">
    <source>
        <dbReference type="ARBA" id="ARBA00023136"/>
    </source>
</evidence>
<comment type="subcellular location">
    <subcellularLocation>
        <location evidence="2">Cytoplasmic vesicle</location>
        <location evidence="2">Secretory vesicle</location>
        <location evidence="2">Synaptic vesicle membrane</location>
        <topology evidence="2">Multi-pass membrane protein</topology>
    </subcellularLocation>
    <subcellularLocation>
        <location evidence="1">Early endosome membrane</location>
    </subcellularLocation>
</comment>
<dbReference type="AlphaFoldDB" id="A0A1B9D9X3"/>
<feature type="transmembrane region" description="Helical" evidence="11">
    <location>
        <begin position="45"/>
        <end position="66"/>
    </location>
</feature>
<dbReference type="Proteomes" id="UP000092683">
    <property type="component" value="Unassembled WGS sequence"/>
</dbReference>
<evidence type="ECO:0000259" key="12">
    <source>
        <dbReference type="Pfam" id="PF01545"/>
    </source>
</evidence>
<dbReference type="PANTHER" id="PTHR31937:SF2">
    <property type="entry name" value="TRANSMEMBRANE PROTEIN 163"/>
    <property type="match status" value="1"/>
</dbReference>
<dbReference type="PANTHER" id="PTHR31937">
    <property type="entry name" value="TRANSMEMBRANE PROTEIN 163"/>
    <property type="match status" value="1"/>
</dbReference>
<dbReference type="InterPro" id="IPR058533">
    <property type="entry name" value="Cation_efflux_TM"/>
</dbReference>
<keyword evidence="9 11" id="KW-0472">Membrane</keyword>
<dbReference type="EMBL" id="MBEE01000090">
    <property type="protein sequence ID" value="OCB56730.1"/>
    <property type="molecule type" value="Genomic_DNA"/>
</dbReference>
<organism evidence="13 14">
    <name type="scientific">Mycobacterium malmoense</name>
    <dbReference type="NCBI Taxonomy" id="1780"/>
    <lineage>
        <taxon>Bacteria</taxon>
        <taxon>Bacillati</taxon>
        <taxon>Actinomycetota</taxon>
        <taxon>Actinomycetes</taxon>
        <taxon>Mycobacteriales</taxon>
        <taxon>Mycobacteriaceae</taxon>
        <taxon>Mycobacterium</taxon>
    </lineage>
</organism>
<gene>
    <name evidence="13" type="ORF">A5677_02470</name>
</gene>
<dbReference type="InterPro" id="IPR026765">
    <property type="entry name" value="Tmem163"/>
</dbReference>
<dbReference type="GO" id="GO:0016020">
    <property type="term" value="C:membrane"/>
    <property type="evidence" value="ECO:0007669"/>
    <property type="project" value="InterPro"/>
</dbReference>
<comment type="caution">
    <text evidence="13">The sequence shown here is derived from an EMBL/GenBank/DDBJ whole genome shotgun (WGS) entry which is preliminary data.</text>
</comment>
<evidence type="ECO:0000256" key="1">
    <source>
        <dbReference type="ARBA" id="ARBA00004146"/>
    </source>
</evidence>
<protein>
    <recommendedName>
        <fullName evidence="12">Cation efflux protein transmembrane domain-containing protein</fullName>
    </recommendedName>
</protein>
<keyword evidence="6" id="KW-0862">Zinc</keyword>
<evidence type="ECO:0000256" key="8">
    <source>
        <dbReference type="ARBA" id="ARBA00023018"/>
    </source>
</evidence>
<name>A0A1B9D9X3_MYCMA</name>
<feature type="transmembrane region" description="Helical" evidence="11">
    <location>
        <begin position="112"/>
        <end position="134"/>
    </location>
</feature>
<evidence type="ECO:0000256" key="5">
    <source>
        <dbReference type="ARBA" id="ARBA00022753"/>
    </source>
</evidence>
<evidence type="ECO:0000256" key="11">
    <source>
        <dbReference type="SAM" id="Phobius"/>
    </source>
</evidence>
<dbReference type="InterPro" id="IPR027469">
    <property type="entry name" value="Cation_efflux_TMD_sf"/>
</dbReference>
<feature type="transmembrane region" description="Helical" evidence="11">
    <location>
        <begin position="155"/>
        <end position="174"/>
    </location>
</feature>
<evidence type="ECO:0000256" key="7">
    <source>
        <dbReference type="ARBA" id="ARBA00022989"/>
    </source>
</evidence>
<evidence type="ECO:0000256" key="2">
    <source>
        <dbReference type="ARBA" id="ARBA00004644"/>
    </source>
</evidence>
<dbReference type="GO" id="GO:0008324">
    <property type="term" value="F:monoatomic cation transmembrane transporter activity"/>
    <property type="evidence" value="ECO:0007669"/>
    <property type="project" value="InterPro"/>
</dbReference>
<evidence type="ECO:0000313" key="13">
    <source>
        <dbReference type="EMBL" id="OCB56730.1"/>
    </source>
</evidence>
<dbReference type="Pfam" id="PF01545">
    <property type="entry name" value="Cation_efflux"/>
    <property type="match status" value="1"/>
</dbReference>
<keyword evidence="10" id="KW-0968">Cytoplasmic vesicle</keyword>
<evidence type="ECO:0000256" key="6">
    <source>
        <dbReference type="ARBA" id="ARBA00022833"/>
    </source>
</evidence>
<keyword evidence="8" id="KW-0770">Synapse</keyword>
<comment type="similarity">
    <text evidence="3">Belongs to the TMEM163 family.</text>
</comment>
<dbReference type="GO" id="GO:0031410">
    <property type="term" value="C:cytoplasmic vesicle"/>
    <property type="evidence" value="ECO:0007669"/>
    <property type="project" value="UniProtKB-KW"/>
</dbReference>
<evidence type="ECO:0000256" key="4">
    <source>
        <dbReference type="ARBA" id="ARBA00022692"/>
    </source>
</evidence>
<keyword evidence="4 11" id="KW-0812">Transmembrane</keyword>
<evidence type="ECO:0000256" key="10">
    <source>
        <dbReference type="ARBA" id="ARBA00023329"/>
    </source>
</evidence>
<reference evidence="13 14" key="1">
    <citation type="submission" date="2016-06" db="EMBL/GenBank/DDBJ databases">
        <authorList>
            <person name="Kjaerup R.B."/>
            <person name="Dalgaard T.S."/>
            <person name="Juul-Madsen H.R."/>
        </authorList>
    </citation>
    <scope>NUCLEOTIDE SEQUENCE [LARGE SCALE GENOMIC DNA]</scope>
    <source>
        <strain evidence="13 14">E3012</strain>
    </source>
</reference>
<sequence length="207" mass="22143">MTQPGRDAEWVRAARWARWLAWASLLWMCAEGALGLWQGFAAGSIALIGWALGSAVEGLASVIVVWRFTGSRTLSETSERRAQRGVALSFWLIAPYIAVESVRSLLTGARPQTTFIGIALTAVAVVLMPLLGSAKRRLGTRLESRATAGEGTQNYLCAAQSAAVLLTLTVVAVWPGGWWLDPAVGLVIAGLAVREGFEAWRGEECGC</sequence>
<keyword evidence="5" id="KW-0967">Endosome</keyword>
<keyword evidence="7 11" id="KW-1133">Transmembrane helix</keyword>
<dbReference type="SUPFAM" id="SSF161111">
    <property type="entry name" value="Cation efflux protein transmembrane domain-like"/>
    <property type="match status" value="1"/>
</dbReference>
<feature type="transmembrane region" description="Helical" evidence="11">
    <location>
        <begin position="20"/>
        <end position="39"/>
    </location>
</feature>
<accession>A0A1B9D9X3</accession>
<dbReference type="Gene3D" id="1.20.1510.10">
    <property type="entry name" value="Cation efflux protein transmembrane domain"/>
    <property type="match status" value="1"/>
</dbReference>
<evidence type="ECO:0000256" key="3">
    <source>
        <dbReference type="ARBA" id="ARBA00008731"/>
    </source>
</evidence>
<feature type="transmembrane region" description="Helical" evidence="11">
    <location>
        <begin position="86"/>
        <end position="106"/>
    </location>
</feature>
<proteinExistence type="inferred from homology"/>
<feature type="domain" description="Cation efflux protein transmembrane" evidence="12">
    <location>
        <begin position="86"/>
        <end position="198"/>
    </location>
</feature>